<evidence type="ECO:0008006" key="3">
    <source>
        <dbReference type="Google" id="ProtNLM"/>
    </source>
</evidence>
<proteinExistence type="predicted"/>
<sequence length="218" mass="25124">MGMILKKVVSGFKFNEEPYFRDYILFNIEQRKLATTESQRALVKLFSNAIFGKSLQSNKNKSIVKFCTSSVQAEKLIGSPRCQDFTPITNKLSMFLLRPKKVVLDNPIQSGFVCLDLAKVLFYQGYYKKLKKTFGDRVNNLYSDTDCSVCIVKDPENTLWKDMVRTRDHFDFSRIPPNHEIFRQYSDIPNLRLENAGNAGLWKVESLDIQEAVTLKGK</sequence>
<organism evidence="1 2">
    <name type="scientific">Allacma fusca</name>
    <dbReference type="NCBI Taxonomy" id="39272"/>
    <lineage>
        <taxon>Eukaryota</taxon>
        <taxon>Metazoa</taxon>
        <taxon>Ecdysozoa</taxon>
        <taxon>Arthropoda</taxon>
        <taxon>Hexapoda</taxon>
        <taxon>Collembola</taxon>
        <taxon>Symphypleona</taxon>
        <taxon>Sminthuridae</taxon>
        <taxon>Allacma</taxon>
    </lineage>
</organism>
<name>A0A8J2PAF8_9HEXA</name>
<reference evidence="1" key="1">
    <citation type="submission" date="2021-06" db="EMBL/GenBank/DDBJ databases">
        <authorList>
            <person name="Hodson N. C."/>
            <person name="Mongue J. A."/>
            <person name="Jaron S. K."/>
        </authorList>
    </citation>
    <scope>NUCLEOTIDE SEQUENCE</scope>
</reference>
<dbReference type="OrthoDB" id="6610558at2759"/>
<dbReference type="EMBL" id="CAJVCH010339663">
    <property type="protein sequence ID" value="CAG7815232.1"/>
    <property type="molecule type" value="Genomic_DNA"/>
</dbReference>
<evidence type="ECO:0000313" key="2">
    <source>
        <dbReference type="Proteomes" id="UP000708208"/>
    </source>
</evidence>
<evidence type="ECO:0000313" key="1">
    <source>
        <dbReference type="EMBL" id="CAG7815232.1"/>
    </source>
</evidence>
<dbReference type="Proteomes" id="UP000708208">
    <property type="component" value="Unassembled WGS sequence"/>
</dbReference>
<dbReference type="AlphaFoldDB" id="A0A8J2PAF8"/>
<comment type="caution">
    <text evidence="1">The sequence shown here is derived from an EMBL/GenBank/DDBJ whole genome shotgun (WGS) entry which is preliminary data.</text>
</comment>
<accession>A0A8J2PAF8</accession>
<feature type="non-terminal residue" evidence="1">
    <location>
        <position position="218"/>
    </location>
</feature>
<keyword evidence="2" id="KW-1185">Reference proteome</keyword>
<protein>
    <recommendedName>
        <fullName evidence="3">DNA-directed DNA polymerase</fullName>
    </recommendedName>
</protein>
<gene>
    <name evidence="1" type="ORF">AFUS01_LOCUS25928</name>
</gene>